<feature type="transmembrane region" description="Helical" evidence="1">
    <location>
        <begin position="119"/>
        <end position="136"/>
    </location>
</feature>
<accession>A0ABQ6DW45</accession>
<protein>
    <submittedName>
        <fullName evidence="2">Uncharacterized protein</fullName>
    </submittedName>
</protein>
<gene>
    <name evidence="2" type="ORF">GCM10007916_02570</name>
</gene>
<feature type="transmembrane region" description="Helical" evidence="1">
    <location>
        <begin position="45"/>
        <end position="67"/>
    </location>
</feature>
<keyword evidence="3" id="KW-1185">Reference proteome</keyword>
<evidence type="ECO:0000313" key="2">
    <source>
        <dbReference type="EMBL" id="GLS89190.1"/>
    </source>
</evidence>
<feature type="transmembrane region" description="Helical" evidence="1">
    <location>
        <begin position="295"/>
        <end position="316"/>
    </location>
</feature>
<sequence length="345" mass="39235">MHTRCRHCEQQAEIAKLSDGLCHTCLGQPTRYLDTLKRIAESAPVTTFLLMLSLFSLFTLPWGLQILPWAEVAPESVLSNVGIIEHIMVSVLLIFALSVQLLLTYVYRFVMTDQKVMGWKAFLISLTLGLLSILIIDCTKVHVMLPTLILLANFIIFPFFSYAVLRVPALRAEEPVVKSTQSDGVQYPAAKTSREKLNACYECNNPVGFFKLKDRLCNYCYPYEWALFEHAERLIKEMPWTLGLAIGFMLMGTFASEQPIMEYYSTHWFNLITLLLPLLAAFVIRFYIARCRLPVLVAFIISIVLFINPSITALFYSSSDSFIVVLPLFVWSTYKTLIIAHEASS</sequence>
<feature type="transmembrane region" description="Helical" evidence="1">
    <location>
        <begin position="268"/>
        <end position="288"/>
    </location>
</feature>
<feature type="transmembrane region" description="Helical" evidence="1">
    <location>
        <begin position="238"/>
        <end position="256"/>
    </location>
</feature>
<feature type="transmembrane region" description="Helical" evidence="1">
    <location>
        <begin position="142"/>
        <end position="165"/>
    </location>
</feature>
<dbReference type="EMBL" id="BSPQ01000001">
    <property type="protein sequence ID" value="GLS89190.1"/>
    <property type="molecule type" value="Genomic_DNA"/>
</dbReference>
<name>A0ABQ6DW45_9GAMM</name>
<keyword evidence="1" id="KW-0812">Transmembrane</keyword>
<reference evidence="3" key="1">
    <citation type="journal article" date="2019" name="Int. J. Syst. Evol. Microbiol.">
        <title>The Global Catalogue of Microorganisms (GCM) 10K type strain sequencing project: providing services to taxonomists for standard genome sequencing and annotation.</title>
        <authorList>
            <consortium name="The Broad Institute Genomics Platform"/>
            <consortium name="The Broad Institute Genome Sequencing Center for Infectious Disease"/>
            <person name="Wu L."/>
            <person name="Ma J."/>
        </authorList>
    </citation>
    <scope>NUCLEOTIDE SEQUENCE [LARGE SCALE GENOMIC DNA]</scope>
    <source>
        <strain evidence="3">NBRC 103166</strain>
    </source>
</reference>
<keyword evidence="1" id="KW-0472">Membrane</keyword>
<evidence type="ECO:0000256" key="1">
    <source>
        <dbReference type="SAM" id="Phobius"/>
    </source>
</evidence>
<keyword evidence="1" id="KW-1133">Transmembrane helix</keyword>
<organism evidence="2 3">
    <name type="scientific">Psychromonas marina</name>
    <dbReference type="NCBI Taxonomy" id="88364"/>
    <lineage>
        <taxon>Bacteria</taxon>
        <taxon>Pseudomonadati</taxon>
        <taxon>Pseudomonadota</taxon>
        <taxon>Gammaproteobacteria</taxon>
        <taxon>Alteromonadales</taxon>
        <taxon>Psychromonadaceae</taxon>
        <taxon>Psychromonas</taxon>
    </lineage>
</organism>
<evidence type="ECO:0000313" key="3">
    <source>
        <dbReference type="Proteomes" id="UP001157353"/>
    </source>
</evidence>
<dbReference type="RefSeq" id="WP_284202304.1">
    <property type="nucleotide sequence ID" value="NZ_BSPQ01000001.1"/>
</dbReference>
<dbReference type="Proteomes" id="UP001157353">
    <property type="component" value="Unassembled WGS sequence"/>
</dbReference>
<proteinExistence type="predicted"/>
<comment type="caution">
    <text evidence="2">The sequence shown here is derived from an EMBL/GenBank/DDBJ whole genome shotgun (WGS) entry which is preliminary data.</text>
</comment>
<feature type="transmembrane region" description="Helical" evidence="1">
    <location>
        <begin position="87"/>
        <end position="107"/>
    </location>
</feature>